<keyword evidence="4 5" id="KW-0067">ATP-binding</keyword>
<dbReference type="Pfam" id="PF00069">
    <property type="entry name" value="Pkinase"/>
    <property type="match status" value="1"/>
</dbReference>
<keyword evidence="10" id="KW-1185">Reference proteome</keyword>
<dbReference type="CDD" id="cd14014">
    <property type="entry name" value="STKc_PknB_like"/>
    <property type="match status" value="1"/>
</dbReference>
<keyword evidence="7" id="KW-1133">Transmembrane helix</keyword>
<keyword evidence="3 9" id="KW-0418">Kinase</keyword>
<evidence type="ECO:0000256" key="5">
    <source>
        <dbReference type="PROSITE-ProRule" id="PRU10141"/>
    </source>
</evidence>
<evidence type="ECO:0000256" key="4">
    <source>
        <dbReference type="ARBA" id="ARBA00022840"/>
    </source>
</evidence>
<dbReference type="InterPro" id="IPR008266">
    <property type="entry name" value="Tyr_kinase_AS"/>
</dbReference>
<dbReference type="SMART" id="SM00219">
    <property type="entry name" value="TyrKc"/>
    <property type="match status" value="1"/>
</dbReference>
<name>A0ABY7GMH5_9GAMM</name>
<gene>
    <name evidence="9" type="ORF">NM686_004170</name>
</gene>
<keyword evidence="7" id="KW-0472">Membrane</keyword>
<sequence length="438" mass="48451">MIKSPYSVARVLGYGGFGITYLGWDAHLAIKVAIKEYLPREFAMRAPGSTQVLPISPQAQSHFHAGLNQFLDEARTLAKFRQHPGIVSVLSFFPANGTGYMVMEYVQGETLKSYIQRRGCQNWCQTLEIFMHVMDALRAVHGAGLLHRDIAPDNIYLCGDGRIQLLDFGAAQLSRPGGPLKPASSTILVKPGFAPAEQYQDLDGQGPWSDVYGVAASMYFCLTGQVPPDTQDRLSHDSLRPPTAHGALIPVRAEQVLLGALAIDAAQRPQTMASLQNQFLSTASGSATAELAPPDAVAGLSVRAVVERLAVFQGWPGRLMVILLLLLLLFWLLPARQARFDIAPVAMPDDTSGLAVRRDFSGQPYHEETMLRAREQERRAAEELKQRQIEALKRFEESARRESQPVEQQSRQQEPSYSEHLRSLCAEWGATMDCKDLR</sequence>
<dbReference type="InterPro" id="IPR011009">
    <property type="entry name" value="Kinase-like_dom_sf"/>
</dbReference>
<accession>A0ABY7GMH5</accession>
<dbReference type="PROSITE" id="PS00107">
    <property type="entry name" value="PROTEIN_KINASE_ATP"/>
    <property type="match status" value="1"/>
</dbReference>
<dbReference type="PROSITE" id="PS00109">
    <property type="entry name" value="PROTEIN_KINASE_TYR"/>
    <property type="match status" value="1"/>
</dbReference>
<dbReference type="Proteomes" id="UP001162780">
    <property type="component" value="Chromosome"/>
</dbReference>
<dbReference type="SUPFAM" id="SSF56112">
    <property type="entry name" value="Protein kinase-like (PK-like)"/>
    <property type="match status" value="1"/>
</dbReference>
<dbReference type="PROSITE" id="PS50011">
    <property type="entry name" value="PROTEIN_KINASE_DOM"/>
    <property type="match status" value="1"/>
</dbReference>
<dbReference type="PANTHER" id="PTHR43289:SF34">
    <property type="entry name" value="SERINE_THREONINE-PROTEIN KINASE YBDM-RELATED"/>
    <property type="match status" value="1"/>
</dbReference>
<dbReference type="PANTHER" id="PTHR43289">
    <property type="entry name" value="MITOGEN-ACTIVATED PROTEIN KINASE KINASE KINASE 20-RELATED"/>
    <property type="match status" value="1"/>
</dbReference>
<keyword evidence="7" id="KW-0812">Transmembrane</keyword>
<keyword evidence="2 5" id="KW-0547">Nucleotide-binding</keyword>
<keyword evidence="1" id="KW-0808">Transferase</keyword>
<evidence type="ECO:0000256" key="1">
    <source>
        <dbReference type="ARBA" id="ARBA00022679"/>
    </source>
</evidence>
<protein>
    <submittedName>
        <fullName evidence="9">Protein kinase</fullName>
    </submittedName>
</protein>
<dbReference type="GO" id="GO:0016301">
    <property type="term" value="F:kinase activity"/>
    <property type="evidence" value="ECO:0007669"/>
    <property type="project" value="UniProtKB-KW"/>
</dbReference>
<evidence type="ECO:0000256" key="7">
    <source>
        <dbReference type="SAM" id="Phobius"/>
    </source>
</evidence>
<feature type="transmembrane region" description="Helical" evidence="7">
    <location>
        <begin position="315"/>
        <end position="333"/>
    </location>
</feature>
<evidence type="ECO:0000259" key="8">
    <source>
        <dbReference type="PROSITE" id="PS50011"/>
    </source>
</evidence>
<organism evidence="9 10">
    <name type="scientific">Methylomonas rapida</name>
    <dbReference type="NCBI Taxonomy" id="2963939"/>
    <lineage>
        <taxon>Bacteria</taxon>
        <taxon>Pseudomonadati</taxon>
        <taxon>Pseudomonadota</taxon>
        <taxon>Gammaproteobacteria</taxon>
        <taxon>Methylococcales</taxon>
        <taxon>Methylococcaceae</taxon>
        <taxon>Methylomonas</taxon>
    </lineage>
</organism>
<feature type="binding site" evidence="5">
    <location>
        <position position="35"/>
    </location>
    <ligand>
        <name>ATP</name>
        <dbReference type="ChEBI" id="CHEBI:30616"/>
    </ligand>
</feature>
<feature type="region of interest" description="Disordered" evidence="6">
    <location>
        <begin position="396"/>
        <end position="418"/>
    </location>
</feature>
<dbReference type="InterPro" id="IPR000719">
    <property type="entry name" value="Prot_kinase_dom"/>
</dbReference>
<evidence type="ECO:0000313" key="9">
    <source>
        <dbReference type="EMBL" id="WAR45717.1"/>
    </source>
</evidence>
<feature type="compositionally biased region" description="Polar residues" evidence="6">
    <location>
        <begin position="405"/>
        <end position="416"/>
    </location>
</feature>
<evidence type="ECO:0000256" key="6">
    <source>
        <dbReference type="SAM" id="MobiDB-lite"/>
    </source>
</evidence>
<dbReference type="InterPro" id="IPR017441">
    <property type="entry name" value="Protein_kinase_ATP_BS"/>
</dbReference>
<proteinExistence type="predicted"/>
<dbReference type="RefSeq" id="WP_255186626.1">
    <property type="nucleotide sequence ID" value="NZ_CP113517.1"/>
</dbReference>
<dbReference type="EMBL" id="CP113517">
    <property type="protein sequence ID" value="WAR45717.1"/>
    <property type="molecule type" value="Genomic_DNA"/>
</dbReference>
<dbReference type="InterPro" id="IPR020635">
    <property type="entry name" value="Tyr_kinase_cat_dom"/>
</dbReference>
<dbReference type="Gene3D" id="3.30.200.20">
    <property type="entry name" value="Phosphorylase Kinase, domain 1"/>
    <property type="match status" value="1"/>
</dbReference>
<dbReference type="Gene3D" id="1.10.510.10">
    <property type="entry name" value="Transferase(Phosphotransferase) domain 1"/>
    <property type="match status" value="1"/>
</dbReference>
<feature type="domain" description="Protein kinase" evidence="8">
    <location>
        <begin position="6"/>
        <end position="280"/>
    </location>
</feature>
<evidence type="ECO:0000313" key="10">
    <source>
        <dbReference type="Proteomes" id="UP001162780"/>
    </source>
</evidence>
<evidence type="ECO:0000256" key="2">
    <source>
        <dbReference type="ARBA" id="ARBA00022741"/>
    </source>
</evidence>
<reference evidence="9" key="1">
    <citation type="submission" date="2022-11" db="EMBL/GenBank/DDBJ databases">
        <title>Methylomonas rapida sp. nov., Carotenoid-Producing Obligate Methanotrophs with High Growth Characteristics and Biotechnological Potential.</title>
        <authorList>
            <person name="Tikhonova E.N."/>
            <person name="Suleimanov R.Z."/>
            <person name="Miroshnikov K."/>
            <person name="Oshkin I.Y."/>
            <person name="Belova S.E."/>
            <person name="Danilova O.V."/>
            <person name="Ashikhmin A."/>
            <person name="Konopkin A."/>
            <person name="But S.Y."/>
            <person name="Khmelenina V.N."/>
            <person name="Kuznetsov N."/>
            <person name="Pimenov N.V."/>
            <person name="Dedysh S.N."/>
        </authorList>
    </citation>
    <scope>NUCLEOTIDE SEQUENCE</scope>
    <source>
        <strain evidence="9">MP1</strain>
    </source>
</reference>
<evidence type="ECO:0000256" key="3">
    <source>
        <dbReference type="ARBA" id="ARBA00022777"/>
    </source>
</evidence>